<reference evidence="2" key="2">
    <citation type="submission" date="2023-06" db="EMBL/GenBank/DDBJ databases">
        <authorList>
            <consortium name="Lawrence Berkeley National Laboratory"/>
            <person name="Haridas S."/>
            <person name="Hensen N."/>
            <person name="Bonometti L."/>
            <person name="Westerberg I."/>
            <person name="Brannstrom I.O."/>
            <person name="Guillou S."/>
            <person name="Cros-Aarteil S."/>
            <person name="Calhoun S."/>
            <person name="Kuo A."/>
            <person name="Mondo S."/>
            <person name="Pangilinan J."/>
            <person name="Riley R."/>
            <person name="Labutti K."/>
            <person name="Andreopoulos B."/>
            <person name="Lipzen A."/>
            <person name="Chen C."/>
            <person name="Yanf M."/>
            <person name="Daum C."/>
            <person name="Ng V."/>
            <person name="Clum A."/>
            <person name="Steindorff A."/>
            <person name="Ohm R."/>
            <person name="Martin F."/>
            <person name="Silar P."/>
            <person name="Natvig D."/>
            <person name="Lalanne C."/>
            <person name="Gautier V."/>
            <person name="Ament-Velasquez S.L."/>
            <person name="Kruys A."/>
            <person name="Hutchinson M.I."/>
            <person name="Powell A.J."/>
            <person name="Barry K."/>
            <person name="Miller A.N."/>
            <person name="Grigoriev I.V."/>
            <person name="Debuchy R."/>
            <person name="Gladieux P."/>
            <person name="Thoren M.H."/>
            <person name="Johannesson H."/>
        </authorList>
    </citation>
    <scope>NUCLEOTIDE SEQUENCE</scope>
    <source>
        <strain evidence="2">CBS 168.71</strain>
    </source>
</reference>
<feature type="compositionally biased region" description="Basic and acidic residues" evidence="1">
    <location>
        <begin position="131"/>
        <end position="152"/>
    </location>
</feature>
<keyword evidence="3" id="KW-1185">Reference proteome</keyword>
<sequence>MVGAGSVFRARAAPASSPFALRLHRARSDQLPRYSIMGGLNLEVFKVRASCQSNLVQPSPNSPIPFNPLHPASTPTSLTFPSLPITRANPSGHPPTFPTVWHVRHVPHRDHVLLRHQPRQPLLRPRLLAQGRERQQAAGRARRDPCRAREAARPQAVSEGPAAGRRCARCGAQPESGAGAGAAVGRVGVSSRLGRGGLFWGRG</sequence>
<evidence type="ECO:0000313" key="3">
    <source>
        <dbReference type="Proteomes" id="UP001278766"/>
    </source>
</evidence>
<evidence type="ECO:0000313" key="2">
    <source>
        <dbReference type="EMBL" id="KAK3295813.1"/>
    </source>
</evidence>
<dbReference type="Proteomes" id="UP001278766">
    <property type="component" value="Unassembled WGS sequence"/>
</dbReference>
<accession>A0AAE0HFU4</accession>
<evidence type="ECO:0000256" key="1">
    <source>
        <dbReference type="SAM" id="MobiDB-lite"/>
    </source>
</evidence>
<feature type="region of interest" description="Disordered" evidence="1">
    <location>
        <begin position="130"/>
        <end position="183"/>
    </location>
</feature>
<proteinExistence type="predicted"/>
<dbReference type="AlphaFoldDB" id="A0AAE0HFU4"/>
<organism evidence="2 3">
    <name type="scientific">Chaetomium fimeti</name>
    <dbReference type="NCBI Taxonomy" id="1854472"/>
    <lineage>
        <taxon>Eukaryota</taxon>
        <taxon>Fungi</taxon>
        <taxon>Dikarya</taxon>
        <taxon>Ascomycota</taxon>
        <taxon>Pezizomycotina</taxon>
        <taxon>Sordariomycetes</taxon>
        <taxon>Sordariomycetidae</taxon>
        <taxon>Sordariales</taxon>
        <taxon>Chaetomiaceae</taxon>
        <taxon>Chaetomium</taxon>
    </lineage>
</organism>
<comment type="caution">
    <text evidence="2">The sequence shown here is derived from an EMBL/GenBank/DDBJ whole genome shotgun (WGS) entry which is preliminary data.</text>
</comment>
<reference evidence="2" key="1">
    <citation type="journal article" date="2023" name="Mol. Phylogenet. Evol.">
        <title>Genome-scale phylogeny and comparative genomics of the fungal order Sordariales.</title>
        <authorList>
            <person name="Hensen N."/>
            <person name="Bonometti L."/>
            <person name="Westerberg I."/>
            <person name="Brannstrom I.O."/>
            <person name="Guillou S."/>
            <person name="Cros-Aarteil S."/>
            <person name="Calhoun S."/>
            <person name="Haridas S."/>
            <person name="Kuo A."/>
            <person name="Mondo S."/>
            <person name="Pangilinan J."/>
            <person name="Riley R."/>
            <person name="LaButti K."/>
            <person name="Andreopoulos B."/>
            <person name="Lipzen A."/>
            <person name="Chen C."/>
            <person name="Yan M."/>
            <person name="Daum C."/>
            <person name="Ng V."/>
            <person name="Clum A."/>
            <person name="Steindorff A."/>
            <person name="Ohm R.A."/>
            <person name="Martin F."/>
            <person name="Silar P."/>
            <person name="Natvig D.O."/>
            <person name="Lalanne C."/>
            <person name="Gautier V."/>
            <person name="Ament-Velasquez S.L."/>
            <person name="Kruys A."/>
            <person name="Hutchinson M.I."/>
            <person name="Powell A.J."/>
            <person name="Barry K."/>
            <person name="Miller A.N."/>
            <person name="Grigoriev I.V."/>
            <person name="Debuchy R."/>
            <person name="Gladieux P."/>
            <person name="Hiltunen Thoren M."/>
            <person name="Johannesson H."/>
        </authorList>
    </citation>
    <scope>NUCLEOTIDE SEQUENCE</scope>
    <source>
        <strain evidence="2">CBS 168.71</strain>
    </source>
</reference>
<dbReference type="RefSeq" id="XP_062659327.1">
    <property type="nucleotide sequence ID" value="XM_062798508.1"/>
</dbReference>
<gene>
    <name evidence="2" type="ORF">B0H64DRAFT_155357</name>
</gene>
<protein>
    <submittedName>
        <fullName evidence="2">Uncharacterized protein</fullName>
    </submittedName>
</protein>
<dbReference type="GeneID" id="87835456"/>
<feature type="compositionally biased region" description="Low complexity" evidence="1">
    <location>
        <begin position="162"/>
        <end position="172"/>
    </location>
</feature>
<dbReference type="EMBL" id="JAUEPN010000004">
    <property type="protein sequence ID" value="KAK3295813.1"/>
    <property type="molecule type" value="Genomic_DNA"/>
</dbReference>
<name>A0AAE0HFU4_9PEZI</name>